<gene>
    <name evidence="10" type="primary">ctaG</name>
    <name evidence="13" type="ORF">APY04_2347</name>
</gene>
<evidence type="ECO:0000256" key="3">
    <source>
        <dbReference type="ARBA" id="ARBA00009620"/>
    </source>
</evidence>
<dbReference type="Pfam" id="PF04442">
    <property type="entry name" value="CtaG_Cox11"/>
    <property type="match status" value="1"/>
</dbReference>
<dbReference type="GO" id="GO:0008535">
    <property type="term" value="P:respiratory chain complex IV assembly"/>
    <property type="evidence" value="ECO:0007669"/>
    <property type="project" value="UniProtKB-UniRule"/>
</dbReference>
<keyword evidence="10" id="KW-0997">Cell inner membrane</keyword>
<dbReference type="SUPFAM" id="SSF110111">
    <property type="entry name" value="Ctag/Cox11"/>
    <property type="match status" value="1"/>
</dbReference>
<evidence type="ECO:0000256" key="11">
    <source>
        <dbReference type="SAM" id="MobiDB-lite"/>
    </source>
</evidence>
<dbReference type="Gene3D" id="2.60.370.10">
    <property type="entry name" value="Ctag/Cox11"/>
    <property type="match status" value="1"/>
</dbReference>
<dbReference type="EMBL" id="LMTR01000072">
    <property type="protein sequence ID" value="KWT66716.1"/>
    <property type="molecule type" value="Genomic_DNA"/>
</dbReference>
<dbReference type="FunFam" id="2.60.370.10:FF:000001">
    <property type="entry name" value="COX11 cytochrome c oxidase assembly homolog"/>
    <property type="match status" value="1"/>
</dbReference>
<dbReference type="HAMAP" id="MF_00155">
    <property type="entry name" value="CtaG"/>
    <property type="match status" value="1"/>
</dbReference>
<evidence type="ECO:0000256" key="12">
    <source>
        <dbReference type="SAM" id="Phobius"/>
    </source>
</evidence>
<dbReference type="PIRSF" id="PIRSF005413">
    <property type="entry name" value="COX11"/>
    <property type="match status" value="1"/>
</dbReference>
<evidence type="ECO:0000256" key="10">
    <source>
        <dbReference type="HAMAP-Rule" id="MF_00155"/>
    </source>
</evidence>
<evidence type="ECO:0000256" key="4">
    <source>
        <dbReference type="ARBA" id="ARBA00015384"/>
    </source>
</evidence>
<comment type="caution">
    <text evidence="13">The sequence shown here is derived from an EMBL/GenBank/DDBJ whole genome shotgun (WGS) entry which is preliminary data.</text>
</comment>
<dbReference type="InterPro" id="IPR007533">
    <property type="entry name" value="Cyt_c_oxidase_assmbl_CtaG"/>
</dbReference>
<dbReference type="NCBIfam" id="NF003465">
    <property type="entry name" value="PRK05089.1"/>
    <property type="match status" value="1"/>
</dbReference>
<evidence type="ECO:0000256" key="9">
    <source>
        <dbReference type="ARBA" id="ARBA00023136"/>
    </source>
</evidence>
<evidence type="ECO:0000256" key="5">
    <source>
        <dbReference type="ARBA" id="ARBA00022692"/>
    </source>
</evidence>
<organism evidence="13 14">
    <name type="scientific">Hyphomicrobium sulfonivorans</name>
    <dbReference type="NCBI Taxonomy" id="121290"/>
    <lineage>
        <taxon>Bacteria</taxon>
        <taxon>Pseudomonadati</taxon>
        <taxon>Pseudomonadota</taxon>
        <taxon>Alphaproteobacteria</taxon>
        <taxon>Hyphomicrobiales</taxon>
        <taxon>Hyphomicrobiaceae</taxon>
        <taxon>Hyphomicrobium</taxon>
    </lineage>
</organism>
<comment type="similarity">
    <text evidence="3 10">Belongs to the COX11/CtaG family.</text>
</comment>
<evidence type="ECO:0000313" key="14">
    <source>
        <dbReference type="Proteomes" id="UP000059074"/>
    </source>
</evidence>
<feature type="topological domain" description="Cytoplasmic" evidence="10">
    <location>
        <begin position="1"/>
        <end position="23"/>
    </location>
</feature>
<name>A0A109BDF8_HYPSL</name>
<reference evidence="13 14" key="1">
    <citation type="submission" date="2015-10" db="EMBL/GenBank/DDBJ databases">
        <title>Transcriptomic analysis of a linuron degrading triple-species bacterial consortium.</title>
        <authorList>
            <person name="Albers P."/>
        </authorList>
    </citation>
    <scope>NUCLEOTIDE SEQUENCE [LARGE SCALE GENOMIC DNA]</scope>
    <source>
        <strain evidence="13 14">WDL6</strain>
    </source>
</reference>
<accession>A0A109BDF8</accession>
<keyword evidence="8 10" id="KW-0186">Copper</keyword>
<dbReference type="STRING" id="121290.APY04_2347"/>
<protein>
    <recommendedName>
        <fullName evidence="4 10">Cytochrome c oxidase assembly protein CtaG</fullName>
    </recommendedName>
</protein>
<dbReference type="PATRIC" id="fig|121290.4.peg.1018"/>
<keyword evidence="5 10" id="KW-0812">Transmembrane</keyword>
<dbReference type="GO" id="GO:0005886">
    <property type="term" value="C:plasma membrane"/>
    <property type="evidence" value="ECO:0007669"/>
    <property type="project" value="UniProtKB-SubCell"/>
</dbReference>
<comment type="subcellular location">
    <subcellularLocation>
        <location evidence="2 10">Cell inner membrane</location>
        <topology evidence="2 10">Single-pass type II membrane protein</topology>
        <orientation evidence="2 10">Periplasmic side</orientation>
    </subcellularLocation>
</comment>
<proteinExistence type="inferred from homology"/>
<dbReference type="GO" id="GO:0005507">
    <property type="term" value="F:copper ion binding"/>
    <property type="evidence" value="ECO:0007669"/>
    <property type="project" value="InterPro"/>
</dbReference>
<evidence type="ECO:0000256" key="2">
    <source>
        <dbReference type="ARBA" id="ARBA00004382"/>
    </source>
</evidence>
<keyword evidence="9 10" id="KW-0472">Membrane</keyword>
<feature type="region of interest" description="Disordered" evidence="11">
    <location>
        <begin position="1"/>
        <end position="23"/>
    </location>
</feature>
<keyword evidence="14" id="KW-1185">Reference proteome</keyword>
<feature type="transmembrane region" description="Helical" evidence="12">
    <location>
        <begin position="27"/>
        <end position="50"/>
    </location>
</feature>
<evidence type="ECO:0000256" key="6">
    <source>
        <dbReference type="ARBA" id="ARBA00022968"/>
    </source>
</evidence>
<keyword evidence="10" id="KW-1003">Cell membrane</keyword>
<dbReference type="AlphaFoldDB" id="A0A109BDF8"/>
<keyword evidence="7 10" id="KW-1133">Transmembrane helix</keyword>
<evidence type="ECO:0000256" key="8">
    <source>
        <dbReference type="ARBA" id="ARBA00023008"/>
    </source>
</evidence>
<feature type="topological domain" description="Periplasmic" evidence="10">
    <location>
        <begin position="47"/>
        <end position="211"/>
    </location>
</feature>
<evidence type="ECO:0000256" key="7">
    <source>
        <dbReference type="ARBA" id="ARBA00022989"/>
    </source>
</evidence>
<dbReference type="PANTHER" id="PTHR21320:SF3">
    <property type="entry name" value="CYTOCHROME C OXIDASE ASSEMBLY PROTEIN COX11, MITOCHONDRIAL-RELATED"/>
    <property type="match status" value="1"/>
</dbReference>
<evidence type="ECO:0000256" key="1">
    <source>
        <dbReference type="ARBA" id="ARBA00004007"/>
    </source>
</evidence>
<sequence length="211" mass="23098">MTEGVDRMDEINAPQQDKRPPGRRDNAVALICGAIVVGMIGASFAAVPLYRLYCQVTGYGGTTQRAEALPTKVLDRIVRVHFDANVAKELPWTFEPAQPWMDVKVGENNLAFYRATNTSDHATTGTSIYNVTPDSVGRHFAKVQCFCFNEQRLEPGQSIDMPVSFFVDPEFVSDEETGHLSELTLSYTFYPVTTPSKIGGQAGIATEGRGG</sequence>
<comment type="function">
    <text evidence="1 10">Exerts its effect at some terminal stage of cytochrome c oxidase synthesis, probably by being involved in the insertion of the copper B into subunit I.</text>
</comment>
<dbReference type="PANTHER" id="PTHR21320">
    <property type="entry name" value="CYTOCHROME C OXIDASE ASSEMBLY PROTEIN COX11-RELATED"/>
    <property type="match status" value="1"/>
</dbReference>
<keyword evidence="6 10" id="KW-0735">Signal-anchor</keyword>
<dbReference type="Proteomes" id="UP000059074">
    <property type="component" value="Unassembled WGS sequence"/>
</dbReference>
<dbReference type="InterPro" id="IPR023471">
    <property type="entry name" value="CtaG/Cox11_dom_sf"/>
</dbReference>
<evidence type="ECO:0000313" key="13">
    <source>
        <dbReference type="EMBL" id="KWT66716.1"/>
    </source>
</evidence>